<feature type="domain" description="C2H2-type" evidence="7">
    <location>
        <begin position="299"/>
        <end position="321"/>
    </location>
</feature>
<dbReference type="EMBL" id="VSRR010000710">
    <property type="protein sequence ID" value="MPC18778.1"/>
    <property type="molecule type" value="Genomic_DNA"/>
</dbReference>
<keyword evidence="3 5" id="KW-0863">Zinc-finger</keyword>
<evidence type="ECO:0000256" key="5">
    <source>
        <dbReference type="PROSITE-ProRule" id="PRU00042"/>
    </source>
</evidence>
<evidence type="ECO:0000256" key="2">
    <source>
        <dbReference type="ARBA" id="ARBA00022737"/>
    </source>
</evidence>
<evidence type="ECO:0000313" key="9">
    <source>
        <dbReference type="Proteomes" id="UP000324222"/>
    </source>
</evidence>
<organism evidence="8 9">
    <name type="scientific">Portunus trituberculatus</name>
    <name type="common">Swimming crab</name>
    <name type="synonym">Neptunus trituberculatus</name>
    <dbReference type="NCBI Taxonomy" id="210409"/>
    <lineage>
        <taxon>Eukaryota</taxon>
        <taxon>Metazoa</taxon>
        <taxon>Ecdysozoa</taxon>
        <taxon>Arthropoda</taxon>
        <taxon>Crustacea</taxon>
        <taxon>Multicrustacea</taxon>
        <taxon>Malacostraca</taxon>
        <taxon>Eumalacostraca</taxon>
        <taxon>Eucarida</taxon>
        <taxon>Decapoda</taxon>
        <taxon>Pleocyemata</taxon>
        <taxon>Brachyura</taxon>
        <taxon>Eubrachyura</taxon>
        <taxon>Portunoidea</taxon>
        <taxon>Portunidae</taxon>
        <taxon>Portuninae</taxon>
        <taxon>Portunus</taxon>
    </lineage>
</organism>
<reference evidence="8 9" key="1">
    <citation type="submission" date="2019-05" db="EMBL/GenBank/DDBJ databases">
        <title>Another draft genome of Portunus trituberculatus and its Hox gene families provides insights of decapod evolution.</title>
        <authorList>
            <person name="Jeong J.-H."/>
            <person name="Song I."/>
            <person name="Kim S."/>
            <person name="Choi T."/>
            <person name="Kim D."/>
            <person name="Ryu S."/>
            <person name="Kim W."/>
        </authorList>
    </citation>
    <scope>NUCLEOTIDE SEQUENCE [LARGE SCALE GENOMIC DNA]</scope>
    <source>
        <tissue evidence="8">Muscle</tissue>
    </source>
</reference>
<comment type="caution">
    <text evidence="8">The sequence shown here is derived from an EMBL/GenBank/DDBJ whole genome shotgun (WGS) entry which is preliminary data.</text>
</comment>
<feature type="compositionally biased region" description="Basic and acidic residues" evidence="6">
    <location>
        <begin position="56"/>
        <end position="71"/>
    </location>
</feature>
<dbReference type="PANTHER" id="PTHR24379">
    <property type="entry name" value="KRAB AND ZINC FINGER DOMAIN-CONTAINING"/>
    <property type="match status" value="1"/>
</dbReference>
<keyword evidence="1" id="KW-0479">Metal-binding</keyword>
<dbReference type="InterPro" id="IPR036236">
    <property type="entry name" value="Znf_C2H2_sf"/>
</dbReference>
<feature type="compositionally biased region" description="Polar residues" evidence="6">
    <location>
        <begin position="97"/>
        <end position="125"/>
    </location>
</feature>
<dbReference type="Gene3D" id="3.30.160.60">
    <property type="entry name" value="Classic Zinc Finger"/>
    <property type="match status" value="1"/>
</dbReference>
<keyword evidence="9" id="KW-1185">Reference proteome</keyword>
<evidence type="ECO:0000256" key="6">
    <source>
        <dbReference type="SAM" id="MobiDB-lite"/>
    </source>
</evidence>
<feature type="domain" description="C2H2-type" evidence="7">
    <location>
        <begin position="272"/>
        <end position="295"/>
    </location>
</feature>
<gene>
    <name evidence="8" type="primary">Znf426</name>
    <name evidence="8" type="ORF">E2C01_011671</name>
</gene>
<dbReference type="Proteomes" id="UP000324222">
    <property type="component" value="Unassembled WGS sequence"/>
</dbReference>
<proteinExistence type="predicted"/>
<dbReference type="SMART" id="SM00355">
    <property type="entry name" value="ZnF_C2H2"/>
    <property type="match status" value="5"/>
</dbReference>
<dbReference type="PANTHER" id="PTHR24379:SF121">
    <property type="entry name" value="C2H2-TYPE DOMAIN-CONTAINING PROTEIN"/>
    <property type="match status" value="1"/>
</dbReference>
<feature type="region of interest" description="Disordered" evidence="6">
    <location>
        <begin position="46"/>
        <end position="130"/>
    </location>
</feature>
<evidence type="ECO:0000256" key="1">
    <source>
        <dbReference type="ARBA" id="ARBA00022723"/>
    </source>
</evidence>
<name>A0A5B7DBR4_PORTR</name>
<evidence type="ECO:0000256" key="4">
    <source>
        <dbReference type="ARBA" id="ARBA00022833"/>
    </source>
</evidence>
<dbReference type="GO" id="GO:0008270">
    <property type="term" value="F:zinc ion binding"/>
    <property type="evidence" value="ECO:0007669"/>
    <property type="project" value="UniProtKB-KW"/>
</dbReference>
<dbReference type="InterPro" id="IPR013087">
    <property type="entry name" value="Znf_C2H2_type"/>
</dbReference>
<dbReference type="PROSITE" id="PS00028">
    <property type="entry name" value="ZINC_FINGER_C2H2_1"/>
    <property type="match status" value="4"/>
</dbReference>
<evidence type="ECO:0000256" key="3">
    <source>
        <dbReference type="ARBA" id="ARBA00022771"/>
    </source>
</evidence>
<keyword evidence="4" id="KW-0862">Zinc</keyword>
<dbReference type="PROSITE" id="PS50157">
    <property type="entry name" value="ZINC_FINGER_C2H2_2"/>
    <property type="match status" value="2"/>
</dbReference>
<accession>A0A5B7DBR4</accession>
<keyword evidence="2" id="KW-0677">Repeat</keyword>
<dbReference type="AlphaFoldDB" id="A0A5B7DBR4"/>
<protein>
    <submittedName>
        <fullName evidence="8">Zinc finger protein 426</fullName>
    </submittedName>
</protein>
<dbReference type="Pfam" id="PF13912">
    <property type="entry name" value="zf-C2H2_6"/>
    <property type="match status" value="1"/>
</dbReference>
<evidence type="ECO:0000259" key="7">
    <source>
        <dbReference type="PROSITE" id="PS50157"/>
    </source>
</evidence>
<dbReference type="SUPFAM" id="SSF57667">
    <property type="entry name" value="beta-beta-alpha zinc fingers"/>
    <property type="match status" value="1"/>
</dbReference>
<sequence>MEDNHSDIMSEDFPALLIDQDATLSPVSTTATSRDSLTSTATLCPIACTGHSNSESSRDNDGSQEGRETKNPKCPSRPSRMVTRSQTAATRRYPYSQPITHLQSDHAQPQRNLQEDSGAQSSSCGSLDMSDEDESIELNDISSGKSSPRNGIDLGSVCPRCGAVLMTVTSRIAHNAAHGQHGAHCLYCQQVFITCHGRNAHQHLHGDSRTVDVDDYCECVLCGGAFISVMNLELHLLELHGKAALLDPTVFRMGISSGGEGDGGGEGGWALYHCGVCGQKFTYSFNLDCHMVLHARPVYCCTVCDASFSSFDPLMAHVRSHRQPTLFAPVIHVPTSTPPSTTFHMSSQTPVTPENFPLPVSKRKASQHHISHQSNTWDLNKTQVPSQVSSCGLPNASGGVAGVHATQAMLKYLASQPMEKNALSWTAITPSVPQSQFAVQQCERKRTVTQGKE</sequence>
<evidence type="ECO:0000313" key="8">
    <source>
        <dbReference type="EMBL" id="MPC18778.1"/>
    </source>
</evidence>